<dbReference type="Proteomes" id="UP001589788">
    <property type="component" value="Unassembled WGS sequence"/>
</dbReference>
<dbReference type="RefSeq" id="WP_248107518.1">
    <property type="nucleotide sequence ID" value="NZ_JAKHEX010000010.1"/>
</dbReference>
<organism evidence="2 3">
    <name type="scientific">Aciditerrimonas ferrireducens</name>
    <dbReference type="NCBI Taxonomy" id="667306"/>
    <lineage>
        <taxon>Bacteria</taxon>
        <taxon>Bacillati</taxon>
        <taxon>Actinomycetota</taxon>
        <taxon>Acidimicrobiia</taxon>
        <taxon>Acidimicrobiales</taxon>
        <taxon>Acidimicrobiaceae</taxon>
        <taxon>Aciditerrimonas</taxon>
    </lineage>
</organism>
<dbReference type="PANTHER" id="PTHR34655:SF2">
    <property type="entry name" value="PEROXIREDOXIN FAMILY PROTEIN"/>
    <property type="match status" value="1"/>
</dbReference>
<reference evidence="2 3" key="1">
    <citation type="submission" date="2024-09" db="EMBL/GenBank/DDBJ databases">
        <authorList>
            <person name="Sun Q."/>
            <person name="Mori K."/>
        </authorList>
    </citation>
    <scope>NUCLEOTIDE SEQUENCE [LARGE SCALE GENOMIC DNA]</scope>
    <source>
        <strain evidence="2 3">JCM 15389</strain>
    </source>
</reference>
<dbReference type="PANTHER" id="PTHR34655">
    <property type="entry name" value="CONSERVED WITHIN P. AEROPHILUM"/>
    <property type="match status" value="1"/>
</dbReference>
<keyword evidence="3" id="KW-1185">Reference proteome</keyword>
<evidence type="ECO:0000313" key="3">
    <source>
        <dbReference type="Proteomes" id="UP001589788"/>
    </source>
</evidence>
<feature type="transmembrane region" description="Helical" evidence="1">
    <location>
        <begin position="40"/>
        <end position="63"/>
    </location>
</feature>
<dbReference type="SUPFAM" id="SSF75169">
    <property type="entry name" value="DsrEFH-like"/>
    <property type="match status" value="1"/>
</dbReference>
<dbReference type="Gene3D" id="3.40.1260.10">
    <property type="entry name" value="DsrEFH-like"/>
    <property type="match status" value="1"/>
</dbReference>
<sequence>MSDELSETLEALGREGPAGNRPKRMAMVCWSSDLDRVWPVLILATTAAASGLEVNVFFTFWGLRVLQKNDKRVTGQNWMQIGESLMDRGGTDHLRLGKMHMGGMGTAMIKKLAKQYKVASPSDLLEMAKDLGVKLYPCQMTMELYGLTKDDFIDGLEPSMGAASFIEMACESDITLFI</sequence>
<evidence type="ECO:0000256" key="1">
    <source>
        <dbReference type="SAM" id="Phobius"/>
    </source>
</evidence>
<evidence type="ECO:0000313" key="2">
    <source>
        <dbReference type="EMBL" id="MFC0080730.1"/>
    </source>
</evidence>
<keyword evidence="1" id="KW-1133">Transmembrane helix</keyword>
<dbReference type="InterPro" id="IPR027396">
    <property type="entry name" value="DsrEFH-like"/>
</dbReference>
<name>A0ABV6BZ82_9ACTN</name>
<keyword evidence="1" id="KW-0812">Transmembrane</keyword>
<dbReference type="EMBL" id="JBHLYQ010000004">
    <property type="protein sequence ID" value="MFC0080730.1"/>
    <property type="molecule type" value="Genomic_DNA"/>
</dbReference>
<keyword evidence="1" id="KW-0472">Membrane</keyword>
<dbReference type="Pfam" id="PF13686">
    <property type="entry name" value="DrsE_2"/>
    <property type="match status" value="1"/>
</dbReference>
<comment type="caution">
    <text evidence="2">The sequence shown here is derived from an EMBL/GenBank/DDBJ whole genome shotgun (WGS) entry which is preliminary data.</text>
</comment>
<dbReference type="InterPro" id="IPR032836">
    <property type="entry name" value="DsrE2-like"/>
</dbReference>
<protein>
    <submittedName>
        <fullName evidence="2">DsrE/DsrF/DrsH-like family protein</fullName>
    </submittedName>
</protein>
<proteinExistence type="predicted"/>
<gene>
    <name evidence="2" type="ORF">ACFFRE_00980</name>
</gene>
<accession>A0ABV6BZ82</accession>